<proteinExistence type="predicted"/>
<keyword evidence="2" id="KW-1185">Reference proteome</keyword>
<reference evidence="1 2" key="3">
    <citation type="journal article" date="2022" name="Microbiol. Spectr.">
        <title>Folding features and dynamics of 3D genome architecture in plant fungal pathogens.</title>
        <authorList>
            <person name="Xia C."/>
        </authorList>
    </citation>
    <scope>NUCLEOTIDE SEQUENCE [LARGE SCALE GENOMIC DNA]</scope>
    <source>
        <strain evidence="1 2">93-210</strain>
    </source>
</reference>
<dbReference type="Proteomes" id="UP001060170">
    <property type="component" value="Chromosome 8"/>
</dbReference>
<reference evidence="2" key="2">
    <citation type="journal article" date="2018" name="Mol. Plant Microbe Interact.">
        <title>Genome sequence resources for the wheat stripe rust pathogen (Puccinia striiformis f. sp. tritici) and the barley stripe rust pathogen (Puccinia striiformis f. sp. hordei).</title>
        <authorList>
            <person name="Xia C."/>
            <person name="Wang M."/>
            <person name="Yin C."/>
            <person name="Cornejo O.E."/>
            <person name="Hulbert S.H."/>
            <person name="Chen X."/>
        </authorList>
    </citation>
    <scope>NUCLEOTIDE SEQUENCE [LARGE SCALE GENOMIC DNA]</scope>
    <source>
        <strain evidence="2">93-210</strain>
    </source>
</reference>
<organism evidence="1 2">
    <name type="scientific">Puccinia striiformis f. sp. tritici</name>
    <dbReference type="NCBI Taxonomy" id="168172"/>
    <lineage>
        <taxon>Eukaryota</taxon>
        <taxon>Fungi</taxon>
        <taxon>Dikarya</taxon>
        <taxon>Basidiomycota</taxon>
        <taxon>Pucciniomycotina</taxon>
        <taxon>Pucciniomycetes</taxon>
        <taxon>Pucciniales</taxon>
        <taxon>Pucciniaceae</taxon>
        <taxon>Puccinia</taxon>
    </lineage>
</organism>
<comment type="caution">
    <text evidence="1">The sequence shown here is derived from an EMBL/GenBank/DDBJ whole genome shotgun (WGS) entry which is preliminary data.</text>
</comment>
<reference evidence="2" key="1">
    <citation type="journal article" date="2018" name="BMC Genomics">
        <title>Genomic insights into host adaptation between the wheat stripe rust pathogen (Puccinia striiformis f. sp. tritici) and the barley stripe rust pathogen (Puccinia striiformis f. sp. hordei).</title>
        <authorList>
            <person name="Xia C."/>
            <person name="Wang M."/>
            <person name="Yin C."/>
            <person name="Cornejo O.E."/>
            <person name="Hulbert S.H."/>
            <person name="Chen X."/>
        </authorList>
    </citation>
    <scope>NUCLEOTIDE SEQUENCE [LARGE SCALE GENOMIC DNA]</scope>
    <source>
        <strain evidence="2">93-210</strain>
    </source>
</reference>
<evidence type="ECO:0000313" key="1">
    <source>
        <dbReference type="EMBL" id="KAI7949908.1"/>
    </source>
</evidence>
<evidence type="ECO:0000313" key="2">
    <source>
        <dbReference type="Proteomes" id="UP001060170"/>
    </source>
</evidence>
<protein>
    <submittedName>
        <fullName evidence="1">Uncharacterized protein</fullName>
    </submittedName>
</protein>
<name>A0ACC0ECM1_9BASI</name>
<sequence length="78" mass="8989">MAHLETSEALSREFFDPGDFVVRVHKEDCGDHESVNNVLIHEREDHRFSIRRGERFVRDSSGSKSILFCENVLIADVT</sequence>
<accession>A0ACC0ECM1</accession>
<dbReference type="EMBL" id="CM045872">
    <property type="protein sequence ID" value="KAI7949908.1"/>
    <property type="molecule type" value="Genomic_DNA"/>
</dbReference>
<gene>
    <name evidence="1" type="ORF">MJO28_008729</name>
</gene>